<reference evidence="1 2" key="1">
    <citation type="submission" date="2023-10" db="EMBL/GenBank/DDBJ databases">
        <title>Sphingomonas sp. HF-S4 16S ribosomal RNA gene Genome sequencing and assembly.</title>
        <authorList>
            <person name="Lee H."/>
        </authorList>
    </citation>
    <scope>NUCLEOTIDE SEQUENCE [LARGE SCALE GENOMIC DNA]</scope>
    <source>
        <strain evidence="1 2">HF-S4</strain>
    </source>
</reference>
<organism evidence="1 2">
    <name type="scientific">Sphingomonas agrestis</name>
    <dbReference type="NCBI Taxonomy" id="3080540"/>
    <lineage>
        <taxon>Bacteria</taxon>
        <taxon>Pseudomonadati</taxon>
        <taxon>Pseudomonadota</taxon>
        <taxon>Alphaproteobacteria</taxon>
        <taxon>Sphingomonadales</taxon>
        <taxon>Sphingomonadaceae</taxon>
        <taxon>Sphingomonas</taxon>
    </lineage>
</organism>
<dbReference type="Proteomes" id="UP001273531">
    <property type="component" value="Unassembled WGS sequence"/>
</dbReference>
<name>A0ABU3YBV7_9SPHN</name>
<accession>A0ABU3YBV7</accession>
<protein>
    <submittedName>
        <fullName evidence="1">Uncharacterized protein</fullName>
    </submittedName>
</protein>
<proteinExistence type="predicted"/>
<sequence>MSDNLDYYRMRERQERERAERAEDTTAKCVHLELAERYSALVQDLGAGAVAA</sequence>
<comment type="caution">
    <text evidence="1">The sequence shown here is derived from an EMBL/GenBank/DDBJ whole genome shotgun (WGS) entry which is preliminary data.</text>
</comment>
<dbReference type="RefSeq" id="WP_317227810.1">
    <property type="nucleotide sequence ID" value="NZ_JAWJEJ010000002.1"/>
</dbReference>
<keyword evidence="2" id="KW-1185">Reference proteome</keyword>
<evidence type="ECO:0000313" key="1">
    <source>
        <dbReference type="EMBL" id="MDV3458632.1"/>
    </source>
</evidence>
<evidence type="ECO:0000313" key="2">
    <source>
        <dbReference type="Proteomes" id="UP001273531"/>
    </source>
</evidence>
<dbReference type="EMBL" id="JAWJEJ010000002">
    <property type="protein sequence ID" value="MDV3458632.1"/>
    <property type="molecule type" value="Genomic_DNA"/>
</dbReference>
<gene>
    <name evidence="1" type="ORF">RZN05_16660</name>
</gene>